<evidence type="ECO:0000256" key="1">
    <source>
        <dbReference type="SAM" id="SignalP"/>
    </source>
</evidence>
<reference evidence="2 3" key="1">
    <citation type="journal article" date="2019" name="Philos. Trans. R. Soc. Lond., B, Biol. Sci.">
        <title>Ant behaviour and brain gene expression of defending hosts depend on the ecological success of the intruding social parasite.</title>
        <authorList>
            <person name="Kaur R."/>
            <person name="Stoldt M."/>
            <person name="Jongepier E."/>
            <person name="Feldmeyer B."/>
            <person name="Menzel F."/>
            <person name="Bornberg-Bauer E."/>
            <person name="Foitzik S."/>
        </authorList>
    </citation>
    <scope>NUCLEOTIDE SEQUENCE [LARGE SCALE GENOMIC DNA]</scope>
    <source>
        <tissue evidence="2">Whole body</tissue>
    </source>
</reference>
<accession>A0A4S2KHH8</accession>
<dbReference type="EMBL" id="QBLH01002732">
    <property type="protein sequence ID" value="TGZ47319.1"/>
    <property type="molecule type" value="Genomic_DNA"/>
</dbReference>
<feature type="signal peptide" evidence="1">
    <location>
        <begin position="1"/>
        <end position="22"/>
    </location>
</feature>
<gene>
    <name evidence="2" type="ORF">DBV15_00120</name>
</gene>
<organism evidence="2 3">
    <name type="scientific">Temnothorax longispinosus</name>
    <dbReference type="NCBI Taxonomy" id="300112"/>
    <lineage>
        <taxon>Eukaryota</taxon>
        <taxon>Metazoa</taxon>
        <taxon>Ecdysozoa</taxon>
        <taxon>Arthropoda</taxon>
        <taxon>Hexapoda</taxon>
        <taxon>Insecta</taxon>
        <taxon>Pterygota</taxon>
        <taxon>Neoptera</taxon>
        <taxon>Endopterygota</taxon>
        <taxon>Hymenoptera</taxon>
        <taxon>Apocrita</taxon>
        <taxon>Aculeata</taxon>
        <taxon>Formicoidea</taxon>
        <taxon>Formicidae</taxon>
        <taxon>Myrmicinae</taxon>
        <taxon>Temnothorax</taxon>
    </lineage>
</organism>
<dbReference type="STRING" id="300112.A0A4S2KHH8"/>
<feature type="chain" id="PRO_5020757421" evidence="1">
    <location>
        <begin position="23"/>
        <end position="99"/>
    </location>
</feature>
<evidence type="ECO:0000313" key="2">
    <source>
        <dbReference type="EMBL" id="TGZ47319.1"/>
    </source>
</evidence>
<sequence>MIILCGLWEHYLMVSFPAAAYAAYAAGRGYSGYPSFGLPYPTGNHLSLNHLNHHNAAHIAPLNLNLNLIQAQPAPHHNPPTPTPLFYHPNLDLYNAMPL</sequence>
<comment type="caution">
    <text evidence="2">The sequence shown here is derived from an EMBL/GenBank/DDBJ whole genome shotgun (WGS) entry which is preliminary data.</text>
</comment>
<proteinExistence type="predicted"/>
<keyword evidence="3" id="KW-1185">Reference proteome</keyword>
<keyword evidence="1" id="KW-0732">Signal</keyword>
<name>A0A4S2KHH8_9HYME</name>
<dbReference type="Proteomes" id="UP000310200">
    <property type="component" value="Unassembled WGS sequence"/>
</dbReference>
<dbReference type="AlphaFoldDB" id="A0A4S2KHH8"/>
<evidence type="ECO:0000313" key="3">
    <source>
        <dbReference type="Proteomes" id="UP000310200"/>
    </source>
</evidence>
<protein>
    <submittedName>
        <fullName evidence="2">RNA-binding protein Musashi-like protein Rbp6</fullName>
    </submittedName>
</protein>